<dbReference type="SUPFAM" id="SSF56672">
    <property type="entry name" value="DNA/RNA polymerases"/>
    <property type="match status" value="1"/>
</dbReference>
<sequence>MFLELESWKKACIFKGASIFEGVLELVSSKELQSSRVFLKLESWKNACIFKGASIFEGIRLSELRSLLSLGRILPKPSERKWIRGCISNVTYSVLINGRPQGRIKANRGLRQGDPLSPFLFVIAMDYLSRLLSHLEASGAIKGVSLINNCNISHILFADDILLFLEDNDFFLNNLRMALFLFEKASGLKINLSKSALVPVNVSLNRAKECASFWDISCHSLPLSYLGVPLGGNPKSNLFWRNVEDKIQKKLNNWKYVQISKGGRLTLIKSTLSSLPIYQLSVFQAPSSMCKNIEKAWRNFLWKGSNGSKRSHLINWTKVSKSKEEGGLGISRLQVTNKALLSKWLWRYFSEPNALWRRLIQCKYKGKHPGDIPSNNSSSS</sequence>
<dbReference type="EMBL" id="SSTE01000887">
    <property type="protein sequence ID" value="KAA0066579.1"/>
    <property type="molecule type" value="Genomic_DNA"/>
</dbReference>
<dbReference type="PROSITE" id="PS50878">
    <property type="entry name" value="RT_POL"/>
    <property type="match status" value="1"/>
</dbReference>
<organism evidence="2 3">
    <name type="scientific">Cucumis melo var. makuwa</name>
    <name type="common">Oriental melon</name>
    <dbReference type="NCBI Taxonomy" id="1194695"/>
    <lineage>
        <taxon>Eukaryota</taxon>
        <taxon>Viridiplantae</taxon>
        <taxon>Streptophyta</taxon>
        <taxon>Embryophyta</taxon>
        <taxon>Tracheophyta</taxon>
        <taxon>Spermatophyta</taxon>
        <taxon>Magnoliopsida</taxon>
        <taxon>eudicotyledons</taxon>
        <taxon>Gunneridae</taxon>
        <taxon>Pentapetalae</taxon>
        <taxon>rosids</taxon>
        <taxon>fabids</taxon>
        <taxon>Cucurbitales</taxon>
        <taxon>Cucurbitaceae</taxon>
        <taxon>Benincaseae</taxon>
        <taxon>Cucumis</taxon>
    </lineage>
</organism>
<evidence type="ECO:0000313" key="3">
    <source>
        <dbReference type="Proteomes" id="UP000321393"/>
    </source>
</evidence>
<dbReference type="Proteomes" id="UP000321393">
    <property type="component" value="Unassembled WGS sequence"/>
</dbReference>
<dbReference type="STRING" id="1194695.A0A5A7VMW0"/>
<dbReference type="InterPro" id="IPR000477">
    <property type="entry name" value="RT_dom"/>
</dbReference>
<comment type="caution">
    <text evidence="2">The sequence shown here is derived from an EMBL/GenBank/DDBJ whole genome shotgun (WGS) entry which is preliminary data.</text>
</comment>
<evidence type="ECO:0000313" key="2">
    <source>
        <dbReference type="EMBL" id="KAA0066579.1"/>
    </source>
</evidence>
<dbReference type="PANTHER" id="PTHR33116">
    <property type="entry name" value="REVERSE TRANSCRIPTASE ZINC-BINDING DOMAIN-CONTAINING PROTEIN-RELATED-RELATED"/>
    <property type="match status" value="1"/>
</dbReference>
<evidence type="ECO:0000259" key="1">
    <source>
        <dbReference type="PROSITE" id="PS50878"/>
    </source>
</evidence>
<accession>A0A5A7VMW0</accession>
<name>A0A5A7VMW0_CUCMM</name>
<dbReference type="AlphaFoldDB" id="A0A5A7VMW0"/>
<feature type="domain" description="Reverse transcriptase" evidence="1">
    <location>
        <begin position="1"/>
        <end position="230"/>
    </location>
</feature>
<dbReference type="InterPro" id="IPR043502">
    <property type="entry name" value="DNA/RNA_pol_sf"/>
</dbReference>
<proteinExistence type="predicted"/>
<dbReference type="OrthoDB" id="1932527at2759"/>
<gene>
    <name evidence="2" type="ORF">E6C27_scaffold25G001520</name>
</gene>
<protein>
    <submittedName>
        <fullName evidence="2">LINE-1 retrotransposable element ORF2 protein</fullName>
    </submittedName>
</protein>
<reference evidence="2 3" key="1">
    <citation type="submission" date="2019-08" db="EMBL/GenBank/DDBJ databases">
        <title>Draft genome sequences of two oriental melons (Cucumis melo L. var makuwa).</title>
        <authorList>
            <person name="Kwon S.-Y."/>
        </authorList>
    </citation>
    <scope>NUCLEOTIDE SEQUENCE [LARGE SCALE GENOMIC DNA]</scope>
    <source>
        <strain evidence="3">cv. SW 3</strain>
        <tissue evidence="2">Leaf</tissue>
    </source>
</reference>
<dbReference type="PANTHER" id="PTHR33116:SF78">
    <property type="entry name" value="OS12G0587133 PROTEIN"/>
    <property type="match status" value="1"/>
</dbReference>
<dbReference type="Pfam" id="PF00078">
    <property type="entry name" value="RVT_1"/>
    <property type="match status" value="1"/>
</dbReference>